<dbReference type="Pfam" id="PF02317">
    <property type="entry name" value="Octopine_DH"/>
    <property type="match status" value="1"/>
</dbReference>
<dbReference type="InterPro" id="IPR013328">
    <property type="entry name" value="6PGD_dom2"/>
</dbReference>
<dbReference type="KEGG" id="lpil:LIP_3237"/>
<dbReference type="InterPro" id="IPR036291">
    <property type="entry name" value="NAD(P)-bd_dom_sf"/>
</dbReference>
<protein>
    <submittedName>
        <fullName evidence="4">NADP transhydrogenase subunit alpha</fullName>
    </submittedName>
</protein>
<reference evidence="5" key="1">
    <citation type="submission" date="2015-07" db="EMBL/GenBank/DDBJ databases">
        <title>Complete genome sequence and phylogenetic analysis of Limnochorda pilosa.</title>
        <authorList>
            <person name="Watanabe M."/>
            <person name="Kojima H."/>
            <person name="Fukui M."/>
        </authorList>
    </citation>
    <scope>NUCLEOTIDE SEQUENCE [LARGE SCALE GENOMIC DNA]</scope>
    <source>
        <strain evidence="5">HC45</strain>
    </source>
</reference>
<dbReference type="GO" id="GO:0016616">
    <property type="term" value="F:oxidoreductase activity, acting on the CH-OH group of donors, NAD or NADP as acceptor"/>
    <property type="evidence" value="ECO:0007669"/>
    <property type="project" value="InterPro"/>
</dbReference>
<feature type="domain" description="Opine dehydrogenase" evidence="3">
    <location>
        <begin position="184"/>
        <end position="327"/>
    </location>
</feature>
<dbReference type="Pfam" id="PF01210">
    <property type="entry name" value="NAD_Gly3P_dh_N"/>
    <property type="match status" value="1"/>
</dbReference>
<keyword evidence="1" id="KW-0560">Oxidoreductase</keyword>
<evidence type="ECO:0000313" key="4">
    <source>
        <dbReference type="EMBL" id="BAS29054.1"/>
    </source>
</evidence>
<dbReference type="InterPro" id="IPR008927">
    <property type="entry name" value="6-PGluconate_DH-like_C_sf"/>
</dbReference>
<keyword evidence="5" id="KW-1185">Reference proteome</keyword>
<dbReference type="STRING" id="1555112.LIP_3237"/>
<dbReference type="InterPro" id="IPR003421">
    <property type="entry name" value="Opine_DH"/>
</dbReference>
<dbReference type="Gene3D" id="3.40.50.720">
    <property type="entry name" value="NAD(P)-binding Rossmann-like Domain"/>
    <property type="match status" value="1"/>
</dbReference>
<evidence type="ECO:0000256" key="1">
    <source>
        <dbReference type="ARBA" id="ARBA00023002"/>
    </source>
</evidence>
<evidence type="ECO:0000259" key="3">
    <source>
        <dbReference type="Pfam" id="PF02317"/>
    </source>
</evidence>
<dbReference type="GO" id="GO:0051287">
    <property type="term" value="F:NAD binding"/>
    <property type="evidence" value="ECO:0007669"/>
    <property type="project" value="InterPro"/>
</dbReference>
<dbReference type="GO" id="GO:0046168">
    <property type="term" value="P:glycerol-3-phosphate catabolic process"/>
    <property type="evidence" value="ECO:0007669"/>
    <property type="project" value="InterPro"/>
</dbReference>
<sequence>MPHRESLRVAVLGAGHGGQALAGWMALAGHRVRLFNRSAEPLLPLRSGLTLRGAATGRVRLDAVTTHLDEALEGAELVMMVTPATAHRPLAYRMLPYLRPGQVVLLHPGRTGGALEVARILAAAGLPNVVAEAETFLFASRVEGPGEARIHQVKRRVRVAALPAHRTGGTVRLLQRIHPAFAPARNVLETSLQNIGAIFHPAPILLNLGRVQAGIPFDHYHEGITPGVAAVMERADQERTALAARLGVEVLSARAWLEQAYGATGRDLYEAIQANRSYRGLKAPRTHQHRYLTEDIPTGLVPMVSLGQSLGMEMPIMDSLVRLGEALHHVNYTAEGRSARSLGLVGMSPEGIRAVVELGFAAADSFARVDSNPFYDKAGV</sequence>
<dbReference type="AlphaFoldDB" id="A0A0K2SQE8"/>
<dbReference type="RefSeq" id="WP_082726428.1">
    <property type="nucleotide sequence ID" value="NZ_AP014924.1"/>
</dbReference>
<reference evidence="5" key="2">
    <citation type="journal article" date="2016" name="Int. J. Syst. Evol. Microbiol.">
        <title>Complete genome sequence and cell structure of Limnochorda pilosa, a Gram-negative spore-former within the phylum Firmicutes.</title>
        <authorList>
            <person name="Watanabe M."/>
            <person name="Kojima H."/>
            <person name="Fukui M."/>
        </authorList>
    </citation>
    <scope>NUCLEOTIDE SEQUENCE [LARGE SCALE GENOMIC DNA]</scope>
    <source>
        <strain evidence="5">HC45</strain>
    </source>
</reference>
<dbReference type="Gene3D" id="1.10.1040.10">
    <property type="entry name" value="N-(1-d-carboxylethyl)-l-norvaline Dehydrogenase, domain 2"/>
    <property type="match status" value="1"/>
</dbReference>
<dbReference type="OrthoDB" id="1073746at2"/>
<dbReference type="PANTHER" id="PTHR38015">
    <property type="entry name" value="BLR6086 PROTEIN"/>
    <property type="match status" value="1"/>
</dbReference>
<dbReference type="SUPFAM" id="SSF48179">
    <property type="entry name" value="6-phosphogluconate dehydrogenase C-terminal domain-like"/>
    <property type="match status" value="1"/>
</dbReference>
<evidence type="ECO:0000259" key="2">
    <source>
        <dbReference type="Pfam" id="PF01210"/>
    </source>
</evidence>
<accession>A0A0K2SQE8</accession>
<dbReference type="InterPro" id="IPR051729">
    <property type="entry name" value="Opine/Lysopine_DH"/>
</dbReference>
<dbReference type="Proteomes" id="UP000065807">
    <property type="component" value="Chromosome"/>
</dbReference>
<dbReference type="PANTHER" id="PTHR38015:SF1">
    <property type="entry name" value="OPINE DEHYDROGENASE DOMAIN-CONTAINING PROTEIN"/>
    <property type="match status" value="1"/>
</dbReference>
<dbReference type="InterPro" id="IPR011128">
    <property type="entry name" value="G3P_DH_NAD-dep_N"/>
</dbReference>
<dbReference type="EMBL" id="AP014924">
    <property type="protein sequence ID" value="BAS29054.1"/>
    <property type="molecule type" value="Genomic_DNA"/>
</dbReference>
<name>A0A0K2SQE8_LIMPI</name>
<dbReference type="SUPFAM" id="SSF51735">
    <property type="entry name" value="NAD(P)-binding Rossmann-fold domains"/>
    <property type="match status" value="1"/>
</dbReference>
<evidence type="ECO:0000313" key="5">
    <source>
        <dbReference type="Proteomes" id="UP000065807"/>
    </source>
</evidence>
<gene>
    <name evidence="4" type="ORF">LIP_3237</name>
</gene>
<feature type="domain" description="Glycerol-3-phosphate dehydrogenase NAD-dependent N-terminal" evidence="2">
    <location>
        <begin position="9"/>
        <end position="104"/>
    </location>
</feature>
<organism evidence="4 5">
    <name type="scientific">Limnochorda pilosa</name>
    <dbReference type="NCBI Taxonomy" id="1555112"/>
    <lineage>
        <taxon>Bacteria</taxon>
        <taxon>Bacillati</taxon>
        <taxon>Bacillota</taxon>
        <taxon>Limnochordia</taxon>
        <taxon>Limnochordales</taxon>
        <taxon>Limnochordaceae</taxon>
        <taxon>Limnochorda</taxon>
    </lineage>
</organism>
<proteinExistence type="predicted"/>